<reference evidence="2" key="2">
    <citation type="submission" date="2021-04" db="EMBL/GenBank/DDBJ databases">
        <authorList>
            <person name="Gilroy R."/>
        </authorList>
    </citation>
    <scope>NUCLEOTIDE SEQUENCE</scope>
    <source>
        <strain evidence="2">G3-2149</strain>
    </source>
</reference>
<dbReference type="AlphaFoldDB" id="A0A9E2P1Y2"/>
<dbReference type="Proteomes" id="UP000823865">
    <property type="component" value="Unassembled WGS sequence"/>
</dbReference>
<evidence type="ECO:0000313" key="2">
    <source>
        <dbReference type="EMBL" id="MBU3854374.1"/>
    </source>
</evidence>
<dbReference type="PANTHER" id="PTHR47619">
    <property type="entry name" value="METALLO-HYDROLASE YYCJ-RELATED"/>
    <property type="match status" value="1"/>
</dbReference>
<dbReference type="Pfam" id="PF12706">
    <property type="entry name" value="Lactamase_B_2"/>
    <property type="match status" value="1"/>
</dbReference>
<organism evidence="2 3">
    <name type="scientific">Candidatus Paraprevotella stercoravium</name>
    <dbReference type="NCBI Taxonomy" id="2838725"/>
    <lineage>
        <taxon>Bacteria</taxon>
        <taxon>Pseudomonadati</taxon>
        <taxon>Bacteroidota</taxon>
        <taxon>Bacteroidia</taxon>
        <taxon>Bacteroidales</taxon>
        <taxon>Prevotellaceae</taxon>
        <taxon>Paraprevotella</taxon>
    </lineage>
</organism>
<dbReference type="InterPro" id="IPR001279">
    <property type="entry name" value="Metallo-B-lactamas"/>
</dbReference>
<reference evidence="2" key="1">
    <citation type="journal article" date="2021" name="PeerJ">
        <title>Extensive microbial diversity within the chicken gut microbiome revealed by metagenomics and culture.</title>
        <authorList>
            <person name="Gilroy R."/>
            <person name="Ravi A."/>
            <person name="Getino M."/>
            <person name="Pursley I."/>
            <person name="Horton D.L."/>
            <person name="Alikhan N.F."/>
            <person name="Baker D."/>
            <person name="Gharbi K."/>
            <person name="Hall N."/>
            <person name="Watson M."/>
            <person name="Adriaenssens E.M."/>
            <person name="Foster-Nyarko E."/>
            <person name="Jarju S."/>
            <person name="Secka A."/>
            <person name="Antonio M."/>
            <person name="Oren A."/>
            <person name="Chaudhuri R.R."/>
            <person name="La Ragione R."/>
            <person name="Hildebrand F."/>
            <person name="Pallen M.J."/>
        </authorList>
    </citation>
    <scope>NUCLEOTIDE SEQUENCE</scope>
    <source>
        <strain evidence="2">G3-2149</strain>
    </source>
</reference>
<dbReference type="SMART" id="SM00849">
    <property type="entry name" value="Lactamase_B"/>
    <property type="match status" value="1"/>
</dbReference>
<evidence type="ECO:0000313" key="3">
    <source>
        <dbReference type="Proteomes" id="UP000823865"/>
    </source>
</evidence>
<dbReference type="EMBL" id="JAHLFU010000228">
    <property type="protein sequence ID" value="MBU3854374.1"/>
    <property type="molecule type" value="Genomic_DNA"/>
</dbReference>
<name>A0A9E2P1Y2_9BACT</name>
<feature type="domain" description="Metallo-beta-lactamase" evidence="1">
    <location>
        <begin position="12"/>
        <end position="184"/>
    </location>
</feature>
<dbReference type="Gene3D" id="3.60.15.10">
    <property type="entry name" value="Ribonuclease Z/Hydroxyacylglutathione hydrolase-like"/>
    <property type="match status" value="1"/>
</dbReference>
<dbReference type="InterPro" id="IPR036866">
    <property type="entry name" value="RibonucZ/Hydroxyglut_hydro"/>
</dbReference>
<proteinExistence type="predicted"/>
<evidence type="ECO:0000259" key="1">
    <source>
        <dbReference type="SMART" id="SM00849"/>
    </source>
</evidence>
<gene>
    <name evidence="2" type="ORF">H9789_11290</name>
</gene>
<sequence>MFKFICLGSGSSGNSYLLFSENYGILIDAGIGIRILKKHLRTLGFGLDRIKAVLITHDHADHIKASGYLAKDYNIPVYATHEVHQGIDRNYCVTTKIQGTNRVEFQKNVPFRIEDLEILAFDVPHDSSDNVGYSISFEGKTFCLITDAGAPTLEMEEQIKNADYLVLESNHDTDMLMMGPYPAHLKGRISGGRGHLSNRQAAELLARSVSEKMKQVWLCHLSEENNHPELAKKTVDSVLRSYGIIMNKDFRVDVLRRKIPSEVHEL</sequence>
<accession>A0A9E2P1Y2</accession>
<dbReference type="PANTHER" id="PTHR47619:SF1">
    <property type="entry name" value="EXODEOXYRIBONUCLEASE WALJ"/>
    <property type="match status" value="1"/>
</dbReference>
<dbReference type="InterPro" id="IPR052533">
    <property type="entry name" value="WalJ/YycJ-like"/>
</dbReference>
<comment type="caution">
    <text evidence="2">The sequence shown here is derived from an EMBL/GenBank/DDBJ whole genome shotgun (WGS) entry which is preliminary data.</text>
</comment>
<protein>
    <submittedName>
        <fullName evidence="2">MBL fold metallo-hydrolase</fullName>
    </submittedName>
</protein>
<dbReference type="SUPFAM" id="SSF56281">
    <property type="entry name" value="Metallo-hydrolase/oxidoreductase"/>
    <property type="match status" value="1"/>
</dbReference>